<evidence type="ECO:0000256" key="6">
    <source>
        <dbReference type="ARBA" id="ARBA00023136"/>
    </source>
</evidence>
<dbReference type="RefSeq" id="WP_141395454.1">
    <property type="nucleotide sequence ID" value="NZ_JACOOO010000001.1"/>
</dbReference>
<gene>
    <name evidence="9" type="ORF">H8S20_01200</name>
</gene>
<keyword evidence="3" id="KW-1003">Cell membrane</keyword>
<dbReference type="InterPro" id="IPR042094">
    <property type="entry name" value="T2SS_GspF_sf"/>
</dbReference>
<evidence type="ECO:0000259" key="8">
    <source>
        <dbReference type="Pfam" id="PF00482"/>
    </source>
</evidence>
<keyword evidence="6 7" id="KW-0472">Membrane</keyword>
<evidence type="ECO:0000256" key="7">
    <source>
        <dbReference type="SAM" id="Phobius"/>
    </source>
</evidence>
<dbReference type="InterPro" id="IPR018076">
    <property type="entry name" value="T2SS_GspF_dom"/>
</dbReference>
<sequence>MKINTLLNVRYKDLQIIIDNMFNLYKSGIPIFNSFELMEELPLSKEYKESIKGIKEELNKGESLHYAFTQYDRLYPKFFLSMLKVGEETGRLGDVLKGLDLYYKKVNLMKRRLKSSLTYPAILVLASLFLVVFFGLFVIPTFQDIFISMEKEVPKVIEIFIRIKIFIDKSPFVSVIFLCFWGVIIPSIIIFYNKERVMTIIYKVPLIKRFREYVSIVLLSIIIKSGISLSTGLEQCMDIDLLGGVKEQFSNVNLLILEGKALNVALEKTSGFSKYTLAHIKLGEECGNLEGILNNLEKELFDKLNLELNRILELIQPITIVFIGGLVMSFILIVILPVFEGLIG</sequence>
<dbReference type="Gene3D" id="1.20.81.30">
    <property type="entry name" value="Type II secretion system (T2SS), domain F"/>
    <property type="match status" value="2"/>
</dbReference>
<keyword evidence="5 7" id="KW-1133">Transmembrane helix</keyword>
<evidence type="ECO:0000256" key="3">
    <source>
        <dbReference type="ARBA" id="ARBA00022475"/>
    </source>
</evidence>
<feature type="domain" description="Type II secretion system protein GspF" evidence="8">
    <location>
        <begin position="18"/>
        <end position="140"/>
    </location>
</feature>
<dbReference type="PANTHER" id="PTHR30012">
    <property type="entry name" value="GENERAL SECRETION PATHWAY PROTEIN"/>
    <property type="match status" value="1"/>
</dbReference>
<evidence type="ECO:0000313" key="9">
    <source>
        <dbReference type="EMBL" id="MBC5627503.1"/>
    </source>
</evidence>
<evidence type="ECO:0000256" key="1">
    <source>
        <dbReference type="ARBA" id="ARBA00004651"/>
    </source>
</evidence>
<evidence type="ECO:0000256" key="5">
    <source>
        <dbReference type="ARBA" id="ARBA00022989"/>
    </source>
</evidence>
<evidence type="ECO:0000256" key="4">
    <source>
        <dbReference type="ARBA" id="ARBA00022692"/>
    </source>
</evidence>
<name>A0ABR7D9V4_9CLOT</name>
<comment type="caution">
    <text evidence="9">The sequence shown here is derived from an EMBL/GenBank/DDBJ whole genome shotgun (WGS) entry which is preliminary data.</text>
</comment>
<feature type="transmembrane region" description="Helical" evidence="7">
    <location>
        <begin position="314"/>
        <end position="339"/>
    </location>
</feature>
<comment type="similarity">
    <text evidence="2">Belongs to the GSP F family.</text>
</comment>
<dbReference type="InterPro" id="IPR003004">
    <property type="entry name" value="GspF/PilC"/>
</dbReference>
<feature type="transmembrane region" description="Helical" evidence="7">
    <location>
        <begin position="213"/>
        <end position="233"/>
    </location>
</feature>
<organism evidence="9 10">
    <name type="scientific">Clostridium hominis</name>
    <dbReference type="NCBI Taxonomy" id="2763036"/>
    <lineage>
        <taxon>Bacteria</taxon>
        <taxon>Bacillati</taxon>
        <taxon>Bacillota</taxon>
        <taxon>Clostridia</taxon>
        <taxon>Eubacteriales</taxon>
        <taxon>Clostridiaceae</taxon>
        <taxon>Clostridium</taxon>
    </lineage>
</organism>
<keyword evidence="10" id="KW-1185">Reference proteome</keyword>
<dbReference type="PRINTS" id="PR00812">
    <property type="entry name" value="BCTERIALGSPF"/>
</dbReference>
<accession>A0ABR7D9V4</accession>
<reference evidence="9 10" key="1">
    <citation type="submission" date="2020-08" db="EMBL/GenBank/DDBJ databases">
        <title>Genome public.</title>
        <authorList>
            <person name="Liu C."/>
            <person name="Sun Q."/>
        </authorList>
    </citation>
    <scope>NUCLEOTIDE SEQUENCE [LARGE SCALE GENOMIC DNA]</scope>
    <source>
        <strain evidence="9 10">NSJ-6</strain>
    </source>
</reference>
<feature type="transmembrane region" description="Helical" evidence="7">
    <location>
        <begin position="172"/>
        <end position="192"/>
    </location>
</feature>
<proteinExistence type="inferred from homology"/>
<feature type="domain" description="Type II secretion system protein GspF" evidence="8">
    <location>
        <begin position="218"/>
        <end position="337"/>
    </location>
</feature>
<dbReference type="Proteomes" id="UP000596929">
    <property type="component" value="Unassembled WGS sequence"/>
</dbReference>
<protein>
    <submittedName>
        <fullName evidence="9">Type II secretion system F family protein</fullName>
    </submittedName>
</protein>
<keyword evidence="4 7" id="KW-0812">Transmembrane</keyword>
<dbReference type="EMBL" id="JACOOO010000001">
    <property type="protein sequence ID" value="MBC5627503.1"/>
    <property type="molecule type" value="Genomic_DNA"/>
</dbReference>
<dbReference type="Pfam" id="PF00482">
    <property type="entry name" value="T2SSF"/>
    <property type="match status" value="2"/>
</dbReference>
<evidence type="ECO:0000313" key="10">
    <source>
        <dbReference type="Proteomes" id="UP000596929"/>
    </source>
</evidence>
<dbReference type="PANTHER" id="PTHR30012:SF0">
    <property type="entry name" value="TYPE II SECRETION SYSTEM PROTEIN F-RELATED"/>
    <property type="match status" value="1"/>
</dbReference>
<comment type="subcellular location">
    <subcellularLocation>
        <location evidence="1">Cell membrane</location>
        <topology evidence="1">Multi-pass membrane protein</topology>
    </subcellularLocation>
</comment>
<evidence type="ECO:0000256" key="2">
    <source>
        <dbReference type="ARBA" id="ARBA00005745"/>
    </source>
</evidence>
<feature type="transmembrane region" description="Helical" evidence="7">
    <location>
        <begin position="117"/>
        <end position="139"/>
    </location>
</feature>